<dbReference type="EMBL" id="VVIM01000001">
    <property type="protein sequence ID" value="KAB0803671.1"/>
    <property type="molecule type" value="Genomic_DNA"/>
</dbReference>
<keyword evidence="1" id="KW-0472">Membrane</keyword>
<evidence type="ECO:0000256" key="1">
    <source>
        <dbReference type="SAM" id="Phobius"/>
    </source>
</evidence>
<dbReference type="Proteomes" id="UP000327044">
    <property type="component" value="Unassembled WGS sequence"/>
</dbReference>
<dbReference type="AlphaFoldDB" id="A0A5N4B230"/>
<dbReference type="InParanoid" id="A0A5N4B230"/>
<name>A0A5N4B230_PHOPY</name>
<protein>
    <submittedName>
        <fullName evidence="2">Uncharacterized protein</fullName>
    </submittedName>
</protein>
<evidence type="ECO:0000313" key="3">
    <source>
        <dbReference type="Proteomes" id="UP000327044"/>
    </source>
</evidence>
<accession>A0A5N4B230</accession>
<gene>
    <name evidence="2" type="ORF">PPYR_00641</name>
</gene>
<reference evidence="2 3" key="1">
    <citation type="journal article" date="2018" name="Elife">
        <title>Firefly genomes illuminate parallel origins of bioluminescence in beetles.</title>
        <authorList>
            <person name="Fallon T.R."/>
            <person name="Lower S.E."/>
            <person name="Chang C.H."/>
            <person name="Bessho-Uehara M."/>
            <person name="Martin G.J."/>
            <person name="Bewick A.J."/>
            <person name="Behringer M."/>
            <person name="Debat H.J."/>
            <person name="Wong I."/>
            <person name="Day J.C."/>
            <person name="Suvorov A."/>
            <person name="Silva C.J."/>
            <person name="Stanger-Hall K.F."/>
            <person name="Hall D.W."/>
            <person name="Schmitz R.J."/>
            <person name="Nelson D.R."/>
            <person name="Lewis S.M."/>
            <person name="Shigenobu S."/>
            <person name="Bybee S.M."/>
            <person name="Larracuente A.M."/>
            <person name="Oba Y."/>
            <person name="Weng J.K."/>
        </authorList>
    </citation>
    <scope>NUCLEOTIDE SEQUENCE [LARGE SCALE GENOMIC DNA]</scope>
    <source>
        <strain evidence="2">1611_PpyrPB1</strain>
        <tissue evidence="2">Whole body</tissue>
    </source>
</reference>
<sequence>MEWYWYTIVFVMFMLIFCLRFICKHGCNVEPDYRRNEPQNISSPAATAGFQVVRQHISIRDEYSSMCSPLTESSSLSDSSMYRSNAIPTLSTPYPPSISTLSSVYPPPLSNVENINLPYRSEQIASTPSDDLPPSYEVATGQLSSTVGVRQNHNSHA</sequence>
<keyword evidence="3" id="KW-1185">Reference proteome</keyword>
<keyword evidence="1" id="KW-0812">Transmembrane</keyword>
<comment type="caution">
    <text evidence="2">The sequence shown here is derived from an EMBL/GenBank/DDBJ whole genome shotgun (WGS) entry which is preliminary data.</text>
</comment>
<organism evidence="2 3">
    <name type="scientific">Photinus pyralis</name>
    <name type="common">Common eastern firefly</name>
    <name type="synonym">Lampyris pyralis</name>
    <dbReference type="NCBI Taxonomy" id="7054"/>
    <lineage>
        <taxon>Eukaryota</taxon>
        <taxon>Metazoa</taxon>
        <taxon>Ecdysozoa</taxon>
        <taxon>Arthropoda</taxon>
        <taxon>Hexapoda</taxon>
        <taxon>Insecta</taxon>
        <taxon>Pterygota</taxon>
        <taxon>Neoptera</taxon>
        <taxon>Endopterygota</taxon>
        <taxon>Coleoptera</taxon>
        <taxon>Polyphaga</taxon>
        <taxon>Elateriformia</taxon>
        <taxon>Elateroidea</taxon>
        <taxon>Lampyridae</taxon>
        <taxon>Lampyrinae</taxon>
        <taxon>Photinus</taxon>
    </lineage>
</organism>
<evidence type="ECO:0000313" key="2">
    <source>
        <dbReference type="EMBL" id="KAB0803671.1"/>
    </source>
</evidence>
<proteinExistence type="predicted"/>
<keyword evidence="1" id="KW-1133">Transmembrane helix</keyword>
<feature type="transmembrane region" description="Helical" evidence="1">
    <location>
        <begin position="6"/>
        <end position="23"/>
    </location>
</feature>